<dbReference type="InterPro" id="IPR036514">
    <property type="entry name" value="SGNH_hydro_sf"/>
</dbReference>
<accession>A0A3N4N0U7</accession>
<feature type="domain" description="DUF4886" evidence="2">
    <location>
        <begin position="31"/>
        <end position="201"/>
    </location>
</feature>
<dbReference type="EMBL" id="RMBX01000005">
    <property type="protein sequence ID" value="RPD41263.1"/>
    <property type="molecule type" value="Genomic_DNA"/>
</dbReference>
<feature type="signal peptide" evidence="1">
    <location>
        <begin position="1"/>
        <end position="23"/>
    </location>
</feature>
<evidence type="ECO:0000313" key="4">
    <source>
        <dbReference type="Proteomes" id="UP000279089"/>
    </source>
</evidence>
<reference evidence="4" key="1">
    <citation type="submission" date="2018-11" db="EMBL/GenBank/DDBJ databases">
        <title>Chitinophaga lutea sp.nov., isolate from arsenic contaminated soil.</title>
        <authorList>
            <person name="Zong Y."/>
        </authorList>
    </citation>
    <scope>NUCLEOTIDE SEQUENCE [LARGE SCALE GENOMIC DNA]</scope>
    <source>
        <strain evidence="4">YLT18</strain>
    </source>
</reference>
<dbReference type="Gene3D" id="3.40.50.1110">
    <property type="entry name" value="SGNH hydrolase"/>
    <property type="match status" value="1"/>
</dbReference>
<evidence type="ECO:0000313" key="3">
    <source>
        <dbReference type="EMBL" id="RPD41263.1"/>
    </source>
</evidence>
<dbReference type="SUPFAM" id="SSF52266">
    <property type="entry name" value="SGNH hydrolase"/>
    <property type="match status" value="1"/>
</dbReference>
<dbReference type="OrthoDB" id="265974at2"/>
<proteinExistence type="predicted"/>
<protein>
    <submittedName>
        <fullName evidence="3">DUF4886 domain-containing protein</fullName>
    </submittedName>
</protein>
<keyword evidence="1" id="KW-0732">Signal</keyword>
<sequence length="304" mass="34612">MRILIKTKLFTILALTMCLQLNARQAGKTLRILMIGNSFSQNASRYLPQMAEEVNVDLVLGRAEMGGCSLKRHWDSVLINNIDTSRGKAYKGKSLRQLLSSQKWDIVTMQQYSLLSGDESTYQPFAKNIYDLVKSYQPEARIFIHQTWAYRADAVNWGKIDGEKRAKNNKEMWERSRAAYHHLAKSLGNLPVIPSGDAFYQVATDKKWGFKKDTAFDYTNAIYPALPAERNSINVGYSWGTDKKLKFDPNHANEAGCYLAGLVWYSHLFNGDPTQLKFKPQSVSDEFAKFMKETALTTVKTNPR</sequence>
<organism evidence="3 4">
    <name type="scientific">Chitinophaga barathri</name>
    <dbReference type="NCBI Taxonomy" id="1647451"/>
    <lineage>
        <taxon>Bacteria</taxon>
        <taxon>Pseudomonadati</taxon>
        <taxon>Bacteroidota</taxon>
        <taxon>Chitinophagia</taxon>
        <taxon>Chitinophagales</taxon>
        <taxon>Chitinophagaceae</taxon>
        <taxon>Chitinophaga</taxon>
    </lineage>
</organism>
<evidence type="ECO:0000259" key="2">
    <source>
        <dbReference type="Pfam" id="PF16227"/>
    </source>
</evidence>
<name>A0A3N4N0U7_9BACT</name>
<keyword evidence="4" id="KW-1185">Reference proteome</keyword>
<comment type="caution">
    <text evidence="3">The sequence shown here is derived from an EMBL/GenBank/DDBJ whole genome shotgun (WGS) entry which is preliminary data.</text>
</comment>
<dbReference type="AlphaFoldDB" id="A0A3N4N0U7"/>
<dbReference type="RefSeq" id="WP_120516435.1">
    <property type="nucleotide sequence ID" value="NZ_QXZY01000006.1"/>
</dbReference>
<dbReference type="Pfam" id="PF16227">
    <property type="entry name" value="DUF4886"/>
    <property type="match status" value="1"/>
</dbReference>
<dbReference type="Proteomes" id="UP000279089">
    <property type="component" value="Unassembled WGS sequence"/>
</dbReference>
<evidence type="ECO:0000256" key="1">
    <source>
        <dbReference type="SAM" id="SignalP"/>
    </source>
</evidence>
<dbReference type="InterPro" id="IPR032616">
    <property type="entry name" value="DUF4886"/>
</dbReference>
<feature type="chain" id="PRO_5018146412" evidence="1">
    <location>
        <begin position="24"/>
        <end position="304"/>
    </location>
</feature>
<dbReference type="GO" id="GO:0016788">
    <property type="term" value="F:hydrolase activity, acting on ester bonds"/>
    <property type="evidence" value="ECO:0007669"/>
    <property type="project" value="UniProtKB-ARBA"/>
</dbReference>
<gene>
    <name evidence="3" type="ORF">EG028_11335</name>
</gene>